<organism evidence="1 2">
    <name type="scientific">Nitrosopumilus piranensis</name>
    <dbReference type="NCBI Taxonomy" id="1582439"/>
    <lineage>
        <taxon>Archaea</taxon>
        <taxon>Nitrososphaerota</taxon>
        <taxon>Nitrososphaeria</taxon>
        <taxon>Nitrosopumilales</taxon>
        <taxon>Nitrosopumilaceae</taxon>
        <taxon>Nitrosopumilus</taxon>
    </lineage>
</organism>
<dbReference type="STRING" id="1582439.NPIRD3C_1834"/>
<evidence type="ECO:0008006" key="3">
    <source>
        <dbReference type="Google" id="ProtNLM"/>
    </source>
</evidence>
<dbReference type="AlphaFoldDB" id="A0A0C5BXP1"/>
<protein>
    <recommendedName>
        <fullName evidence="3">Response regulatory domain-containing protein</fullName>
    </recommendedName>
</protein>
<reference evidence="1 2" key="3">
    <citation type="journal article" date="2019" name="Int. J. Syst. Evol. Microbiol.">
        <title>Nitrosopumilus adriaticus sp. nov. and Nitrosopumilus piranensis sp. nov., two ammonia-oxidizing archaea from the Adriatic Sea and members of the class Nitrososphaeria.</title>
        <authorList>
            <person name="Bayer B."/>
            <person name="Vojvoda J."/>
            <person name="Reinthaler T."/>
            <person name="Reyes C."/>
            <person name="Pinto M."/>
            <person name="Herndl G.J."/>
        </authorList>
    </citation>
    <scope>NUCLEOTIDE SEQUENCE [LARGE SCALE GENOMIC DNA]</scope>
    <source>
        <strain evidence="1 2">D3C</strain>
    </source>
</reference>
<dbReference type="HOGENOM" id="CLU_1369473_0_0_2"/>
<evidence type="ECO:0000313" key="2">
    <source>
        <dbReference type="Proteomes" id="UP000032027"/>
    </source>
</evidence>
<reference evidence="2" key="1">
    <citation type="submission" date="2015-02" db="EMBL/GenBank/DDBJ databases">
        <title>Characterization of two novel Thaumarchaeota isolated from the Northern Adriatic Sea.</title>
        <authorList>
            <person name="Bayer B."/>
            <person name="Vojvoda J."/>
            <person name="Offre P."/>
            <person name="Srivastava A."/>
            <person name="Elisabeth N."/>
            <person name="Garcia J.A.L."/>
            <person name="Schleper C."/>
            <person name="Herndl G.J."/>
        </authorList>
    </citation>
    <scope>NUCLEOTIDE SEQUENCE [LARGE SCALE GENOMIC DNA]</scope>
    <source>
        <strain evidence="2">D3C</strain>
    </source>
</reference>
<reference evidence="1 2" key="2">
    <citation type="journal article" date="2016" name="ISME J.">
        <title>Physiological and genomic characterization of two novel marine thaumarchaeal strains indicates niche differentiation.</title>
        <authorList>
            <person name="Bayer B."/>
            <person name="Vojvoda J."/>
            <person name="Offre P."/>
            <person name="Alves R.J."/>
            <person name="Elisabeth N.H."/>
            <person name="Garcia J.A."/>
            <person name="Volland J.M."/>
            <person name="Srivastava A."/>
            <person name="Schleper C."/>
            <person name="Herndl G.J."/>
        </authorList>
    </citation>
    <scope>NUCLEOTIDE SEQUENCE [LARGE SCALE GENOMIC DNA]</scope>
    <source>
        <strain evidence="1 2">D3C</strain>
    </source>
</reference>
<dbReference type="InterPro" id="IPR011006">
    <property type="entry name" value="CheY-like_superfamily"/>
</dbReference>
<sequence length="199" mass="22557">MTKKMLIIDNDTSLLTKLKINIKDFDVEITTTIDESIEIIENGGFSFIVADIKLDKGKLGYHVFDKLFFKGRYVPGIVITAYELTDGQEEELKKIGVEKLEKIGAKGTLSSRIQSHANEILADRQKKYAGIFNKISEYELENSNALHDGQTKTISSWMKIVLDGMLSIEDEEKIIDSVTKVCNVLIKRDDSKDYDFPQI</sequence>
<dbReference type="EMBL" id="CP010868">
    <property type="protein sequence ID" value="AJM93044.1"/>
    <property type="molecule type" value="Genomic_DNA"/>
</dbReference>
<dbReference type="RefSeq" id="WP_148703776.1">
    <property type="nucleotide sequence ID" value="NZ_CP010868.1"/>
</dbReference>
<proteinExistence type="predicted"/>
<keyword evidence="2" id="KW-1185">Reference proteome</keyword>
<gene>
    <name evidence="1" type="ORF">NPIRD3C_1834</name>
</gene>
<evidence type="ECO:0000313" key="1">
    <source>
        <dbReference type="EMBL" id="AJM93044.1"/>
    </source>
</evidence>
<dbReference type="KEGG" id="nid:NPIRD3C_1834"/>
<dbReference type="GeneID" id="41600928"/>
<dbReference type="Proteomes" id="UP000032027">
    <property type="component" value="Chromosome"/>
</dbReference>
<name>A0A0C5BXP1_9ARCH</name>
<dbReference type="SUPFAM" id="SSF52172">
    <property type="entry name" value="CheY-like"/>
    <property type="match status" value="1"/>
</dbReference>
<accession>A0A0C5BXP1</accession>
<dbReference type="Gene3D" id="3.40.50.2300">
    <property type="match status" value="1"/>
</dbReference>
<dbReference type="PATRIC" id="fig|1582439.9.peg.1889"/>